<evidence type="ECO:0000313" key="1">
    <source>
        <dbReference type="EMBL" id="MCU6685335.1"/>
    </source>
</evidence>
<evidence type="ECO:0000313" key="2">
    <source>
        <dbReference type="Proteomes" id="UP001652431"/>
    </source>
</evidence>
<dbReference type="EMBL" id="JAOQJU010000001">
    <property type="protein sequence ID" value="MCU6685335.1"/>
    <property type="molecule type" value="Genomic_DNA"/>
</dbReference>
<keyword evidence="2" id="KW-1185">Reference proteome</keyword>
<comment type="caution">
    <text evidence="1">The sequence shown here is derived from an EMBL/GenBank/DDBJ whole genome shotgun (WGS) entry which is preliminary data.</text>
</comment>
<dbReference type="Pfam" id="PF17318">
    <property type="entry name" value="DUF5361"/>
    <property type="match status" value="1"/>
</dbReference>
<sequence>MIAIDEDALICDFAETYQIYDYRALPIGLAAVLASGLGDDSRVKKKISKNKADTNTMLLAVIADRLGTIAWMLSEDGRKGDNKPESIYRAIAGTEADEEGGKALFFNSPEEFERERKRILEEVK</sequence>
<protein>
    <submittedName>
        <fullName evidence="1">DUF5361 domain-containing protein</fullName>
    </submittedName>
</protein>
<dbReference type="Proteomes" id="UP001652431">
    <property type="component" value="Unassembled WGS sequence"/>
</dbReference>
<gene>
    <name evidence="1" type="ORF">OCV99_01995</name>
</gene>
<accession>A0ABT2RIZ7</accession>
<reference evidence="1 2" key="1">
    <citation type="journal article" date="2021" name="ISME Commun">
        <title>Automated analysis of genomic sequences facilitates high-throughput and comprehensive description of bacteria.</title>
        <authorList>
            <person name="Hitch T.C.A."/>
        </authorList>
    </citation>
    <scope>NUCLEOTIDE SEQUENCE [LARGE SCALE GENOMIC DNA]</scope>
    <source>
        <strain evidence="1 2">Sanger_03</strain>
    </source>
</reference>
<proteinExistence type="predicted"/>
<organism evidence="1 2">
    <name type="scientific">Dorea acetigenes</name>
    <dbReference type="NCBI Taxonomy" id="2981787"/>
    <lineage>
        <taxon>Bacteria</taxon>
        <taxon>Bacillati</taxon>
        <taxon>Bacillota</taxon>
        <taxon>Clostridia</taxon>
        <taxon>Lachnospirales</taxon>
        <taxon>Lachnospiraceae</taxon>
        <taxon>Dorea</taxon>
    </lineage>
</organism>
<name>A0ABT2RIZ7_9FIRM</name>
<dbReference type="RefSeq" id="WP_158367631.1">
    <property type="nucleotide sequence ID" value="NZ_JAOQJU010000001.1"/>
</dbReference>
<dbReference type="InterPro" id="IPR035286">
    <property type="entry name" value="DUF5361"/>
</dbReference>